<feature type="transmembrane region" description="Helical" evidence="1">
    <location>
        <begin position="104"/>
        <end position="122"/>
    </location>
</feature>
<keyword evidence="1" id="KW-0472">Membrane</keyword>
<sequence>MMSVKTLKSRIPWSEYISGQLIKILGLGLLTLILVINMVLSAGLDLELLSTPDFSNIDYLIVIILSSVAFIFVLIGFTKIVLFDMAEEFGLRDDAGNMVYNFRFWLFTILDLSFCSSIYLLLDVLIKETFLVILPVLLMRNVLESFDLDFVNFSALEGREFYQTTRNLYFGFFFVIIIGFSIIVFLVVLTTFARRRIVKRFRKEEEEEIEKQGIRTIYKLFLWILIPPFIYSAINMQSSRANETVGIIMLIISTVAFVWWVYQVFKIIFLTVWRGVK</sequence>
<reference evidence="2" key="1">
    <citation type="journal article" date="2014" name="Front. Microbiol.">
        <title>High frequency of phylogenetically diverse reductive dehalogenase-homologous genes in deep subseafloor sedimentary metagenomes.</title>
        <authorList>
            <person name="Kawai M."/>
            <person name="Futagami T."/>
            <person name="Toyoda A."/>
            <person name="Takaki Y."/>
            <person name="Nishi S."/>
            <person name="Hori S."/>
            <person name="Arai W."/>
            <person name="Tsubouchi T."/>
            <person name="Morono Y."/>
            <person name="Uchiyama I."/>
            <person name="Ito T."/>
            <person name="Fujiyama A."/>
            <person name="Inagaki F."/>
            <person name="Takami H."/>
        </authorList>
    </citation>
    <scope>NUCLEOTIDE SEQUENCE</scope>
    <source>
        <strain evidence="2">Expedition CK06-06</strain>
    </source>
</reference>
<accession>X0ZDB6</accession>
<feature type="non-terminal residue" evidence="2">
    <location>
        <position position="277"/>
    </location>
</feature>
<evidence type="ECO:0000313" key="2">
    <source>
        <dbReference type="EMBL" id="GAG56192.1"/>
    </source>
</evidence>
<feature type="transmembrane region" description="Helical" evidence="1">
    <location>
        <begin position="168"/>
        <end position="193"/>
    </location>
</feature>
<keyword evidence="1" id="KW-1133">Transmembrane helix</keyword>
<feature type="transmembrane region" description="Helical" evidence="1">
    <location>
        <begin position="217"/>
        <end position="234"/>
    </location>
</feature>
<protein>
    <submittedName>
        <fullName evidence="2">Uncharacterized protein</fullName>
    </submittedName>
</protein>
<gene>
    <name evidence="2" type="ORF">S01H4_09420</name>
</gene>
<feature type="transmembrane region" description="Helical" evidence="1">
    <location>
        <begin position="60"/>
        <end position="83"/>
    </location>
</feature>
<organism evidence="2">
    <name type="scientific">marine sediment metagenome</name>
    <dbReference type="NCBI Taxonomy" id="412755"/>
    <lineage>
        <taxon>unclassified sequences</taxon>
        <taxon>metagenomes</taxon>
        <taxon>ecological metagenomes</taxon>
    </lineage>
</organism>
<comment type="caution">
    <text evidence="2">The sequence shown here is derived from an EMBL/GenBank/DDBJ whole genome shotgun (WGS) entry which is preliminary data.</text>
</comment>
<feature type="transmembrane region" description="Helical" evidence="1">
    <location>
        <begin position="21"/>
        <end position="40"/>
    </location>
</feature>
<name>X0ZDB6_9ZZZZ</name>
<feature type="transmembrane region" description="Helical" evidence="1">
    <location>
        <begin position="246"/>
        <end position="273"/>
    </location>
</feature>
<dbReference type="AlphaFoldDB" id="X0ZDB6"/>
<proteinExistence type="predicted"/>
<evidence type="ECO:0000256" key="1">
    <source>
        <dbReference type="SAM" id="Phobius"/>
    </source>
</evidence>
<dbReference type="EMBL" id="BART01003402">
    <property type="protein sequence ID" value="GAG56192.1"/>
    <property type="molecule type" value="Genomic_DNA"/>
</dbReference>
<keyword evidence="1" id="KW-0812">Transmembrane</keyword>